<comment type="subcellular location">
    <subcellularLocation>
        <location evidence="1">Nucleus</location>
    </subcellularLocation>
</comment>
<dbReference type="FunFam" id="3.30.160.60:FF:000512">
    <property type="entry name" value="zinc finger protein 197 isoform X1"/>
    <property type="match status" value="1"/>
</dbReference>
<dbReference type="EMBL" id="GAMC01007389">
    <property type="protein sequence ID" value="JAB99166.1"/>
    <property type="molecule type" value="mRNA"/>
</dbReference>
<dbReference type="InterPro" id="IPR013087">
    <property type="entry name" value="Znf_C2H2_type"/>
</dbReference>
<dbReference type="PANTHER" id="PTHR24388:SF54">
    <property type="entry name" value="PROTEIN ESCARGOT"/>
    <property type="match status" value="1"/>
</dbReference>
<dbReference type="AlphaFoldDB" id="W8C0J9"/>
<dbReference type="Pfam" id="PF10545">
    <property type="entry name" value="MADF_DNA_bdg"/>
    <property type="match status" value="1"/>
</dbReference>
<dbReference type="PROSITE" id="PS51029">
    <property type="entry name" value="MADF"/>
    <property type="match status" value="1"/>
</dbReference>
<evidence type="ECO:0000256" key="8">
    <source>
        <dbReference type="ARBA" id="ARBA00037948"/>
    </source>
</evidence>
<evidence type="ECO:0000259" key="11">
    <source>
        <dbReference type="PROSITE" id="PS51029"/>
    </source>
</evidence>
<evidence type="ECO:0000256" key="2">
    <source>
        <dbReference type="ARBA" id="ARBA00022723"/>
    </source>
</evidence>
<reference evidence="12" key="2">
    <citation type="journal article" date="2014" name="BMC Genomics">
        <title>A genomic perspective to assessing quality of mass-reared SIT flies used in Mediterranean fruit fly (Ceratitis capitata) eradication in California.</title>
        <authorList>
            <person name="Calla B."/>
            <person name="Hall B."/>
            <person name="Hou S."/>
            <person name="Geib S.M."/>
        </authorList>
    </citation>
    <scope>NUCLEOTIDE SEQUENCE</scope>
</reference>
<keyword evidence="3" id="KW-0677">Repeat</keyword>
<evidence type="ECO:0000256" key="7">
    <source>
        <dbReference type="ARBA" id="ARBA00023242"/>
    </source>
</evidence>
<dbReference type="Pfam" id="PF00096">
    <property type="entry name" value="zf-C2H2"/>
    <property type="match status" value="6"/>
</dbReference>
<dbReference type="FunFam" id="3.30.160.60:FF:000110">
    <property type="entry name" value="Zinc finger protein-like"/>
    <property type="match status" value="1"/>
</dbReference>
<dbReference type="SUPFAM" id="SSF57667">
    <property type="entry name" value="beta-beta-alpha zinc fingers"/>
    <property type="match status" value="4"/>
</dbReference>
<dbReference type="PROSITE" id="PS00028">
    <property type="entry name" value="ZINC_FINGER_C2H2_1"/>
    <property type="match status" value="8"/>
</dbReference>
<feature type="domain" description="C2H2-type" evidence="10">
    <location>
        <begin position="452"/>
        <end position="479"/>
    </location>
</feature>
<feature type="domain" description="MADF" evidence="11">
    <location>
        <begin position="164"/>
        <end position="254"/>
    </location>
</feature>
<dbReference type="FunFam" id="3.30.160.60:FF:000624">
    <property type="entry name" value="zinc finger protein 697"/>
    <property type="match status" value="1"/>
</dbReference>
<keyword evidence="7" id="KW-0539">Nucleus</keyword>
<evidence type="ECO:0000256" key="4">
    <source>
        <dbReference type="ARBA" id="ARBA00022771"/>
    </source>
</evidence>
<evidence type="ECO:0000256" key="5">
    <source>
        <dbReference type="ARBA" id="ARBA00022833"/>
    </source>
</evidence>
<evidence type="ECO:0000313" key="12">
    <source>
        <dbReference type="EMBL" id="JAB99166.1"/>
    </source>
</evidence>
<dbReference type="Gene3D" id="3.30.160.60">
    <property type="entry name" value="Classic Zinc Finger"/>
    <property type="match status" value="6"/>
</dbReference>
<keyword evidence="5" id="KW-0862">Zinc</keyword>
<evidence type="ECO:0000256" key="6">
    <source>
        <dbReference type="ARBA" id="ARBA00023125"/>
    </source>
</evidence>
<keyword evidence="6" id="KW-0238">DNA-binding</keyword>
<accession>W8C0J9</accession>
<feature type="domain" description="C2H2-type" evidence="10">
    <location>
        <begin position="424"/>
        <end position="451"/>
    </location>
</feature>
<reference evidence="12" key="1">
    <citation type="submission" date="2013-07" db="EMBL/GenBank/DDBJ databases">
        <authorList>
            <person name="Geib S."/>
        </authorList>
    </citation>
    <scope>NUCLEOTIDE SEQUENCE</scope>
</reference>
<gene>
    <name evidence="12" type="primary">ZFP26</name>
</gene>
<comment type="similarity">
    <text evidence="8">Belongs to the snail C2H2-type zinc-finger protein family.</text>
</comment>
<evidence type="ECO:0000259" key="10">
    <source>
        <dbReference type="PROSITE" id="PS50157"/>
    </source>
</evidence>
<keyword evidence="2" id="KW-0479">Metal-binding</keyword>
<dbReference type="GO" id="GO:0000978">
    <property type="term" value="F:RNA polymerase II cis-regulatory region sequence-specific DNA binding"/>
    <property type="evidence" value="ECO:0007669"/>
    <property type="project" value="TreeGrafter"/>
</dbReference>
<dbReference type="GO" id="GO:0002009">
    <property type="term" value="P:morphogenesis of an epithelium"/>
    <property type="evidence" value="ECO:0007669"/>
    <property type="project" value="UniProtKB-ARBA"/>
</dbReference>
<dbReference type="GO" id="GO:0005634">
    <property type="term" value="C:nucleus"/>
    <property type="evidence" value="ECO:0007669"/>
    <property type="project" value="UniProtKB-SubCell"/>
</dbReference>
<dbReference type="PANTHER" id="PTHR24388">
    <property type="entry name" value="ZINC FINGER PROTEIN"/>
    <property type="match status" value="1"/>
</dbReference>
<dbReference type="InterPro" id="IPR036236">
    <property type="entry name" value="Znf_C2H2_sf"/>
</dbReference>
<feature type="domain" description="C2H2-type" evidence="10">
    <location>
        <begin position="536"/>
        <end position="558"/>
    </location>
</feature>
<dbReference type="GO" id="GO:0000981">
    <property type="term" value="F:DNA-binding transcription factor activity, RNA polymerase II-specific"/>
    <property type="evidence" value="ECO:0007669"/>
    <property type="project" value="TreeGrafter"/>
</dbReference>
<sequence length="574" mass="67329">MATVLEKCGYVITSLSSGEREYFLTCMFCSSSFSSLETFVAHLEDTHLLEGSDQEYLEIIDNPEHEHPDVIIKAEKEETNVSVEIELLNSSTQEDIQHIKESPNYITETEYITSDVEFDETMENFDTKIVNRYAKNEMDFSDTEVNKYLADDHLKLYDKETLKTIFTKFEKHSILWDRHDPTTKNIYLRSTAYKSLASDVGKQDDWKNVRDLLRKFSYRLRQELERKRKCLSTGEHYIPWWIEDMESFLKIRIENKKCFAPEGILTGGKLKIFLKYYKRLTCLWNEVDIDYRLPNKRQEAMITLKSLLESSNISLTNLEIEQEIARFRKVCCQEKKRKFKCEAMKLQYIPQYPNYDEISFLEIDVGPFKCDICKEILSGLNALKVHKAKHDGTKPFTCPLCGNGFSTVHSMNIHLNRHTGDYKYKCKYCEKSFPASSELIVHERSHTGERPYVCDQCGKTFRVWVYYDTHLRRHQNRRSYKCEICSKAFFGAHNLNEHMNIHRKERDLFCNICGKGFKIAKYLRQHKLIHSVVKKYVCRICHKAFAQNAGLNGHMKTHGTKVIGNGLIFDTLTI</sequence>
<dbReference type="FunFam" id="3.30.160.60:FF:000100">
    <property type="entry name" value="Zinc finger 45-like"/>
    <property type="match status" value="1"/>
</dbReference>
<dbReference type="GO" id="GO:0008270">
    <property type="term" value="F:zinc ion binding"/>
    <property type="evidence" value="ECO:0007669"/>
    <property type="project" value="UniProtKB-KW"/>
</dbReference>
<dbReference type="GO" id="GO:0048598">
    <property type="term" value="P:embryonic morphogenesis"/>
    <property type="evidence" value="ECO:0007669"/>
    <property type="project" value="UniProtKB-ARBA"/>
</dbReference>
<name>W8C0J9_CERCA</name>
<feature type="domain" description="C2H2-type" evidence="10">
    <location>
        <begin position="508"/>
        <end position="535"/>
    </location>
</feature>
<evidence type="ECO:0000256" key="3">
    <source>
        <dbReference type="ARBA" id="ARBA00022737"/>
    </source>
</evidence>
<dbReference type="OrthoDB" id="427030at2759"/>
<protein>
    <submittedName>
        <fullName evidence="12">Zinc finger protein 26</fullName>
    </submittedName>
</protein>
<dbReference type="InterPro" id="IPR006578">
    <property type="entry name" value="MADF-dom"/>
</dbReference>
<dbReference type="PROSITE" id="PS50157">
    <property type="entry name" value="ZINC_FINGER_C2H2_2"/>
    <property type="match status" value="7"/>
</dbReference>
<proteinExistence type="evidence at transcript level"/>
<feature type="domain" description="C2H2-type" evidence="10">
    <location>
        <begin position="480"/>
        <end position="507"/>
    </location>
</feature>
<evidence type="ECO:0000256" key="1">
    <source>
        <dbReference type="ARBA" id="ARBA00004123"/>
    </source>
</evidence>
<feature type="domain" description="C2H2-type" evidence="10">
    <location>
        <begin position="368"/>
        <end position="395"/>
    </location>
</feature>
<dbReference type="SMART" id="SM00355">
    <property type="entry name" value="ZnF_C2H2"/>
    <property type="match status" value="8"/>
</dbReference>
<keyword evidence="4 9" id="KW-0863">Zinc-finger</keyword>
<organism evidence="12">
    <name type="scientific">Ceratitis capitata</name>
    <name type="common">Mediterranean fruit fly</name>
    <name type="synonym">Tephritis capitata</name>
    <dbReference type="NCBI Taxonomy" id="7213"/>
    <lineage>
        <taxon>Eukaryota</taxon>
        <taxon>Metazoa</taxon>
        <taxon>Ecdysozoa</taxon>
        <taxon>Arthropoda</taxon>
        <taxon>Hexapoda</taxon>
        <taxon>Insecta</taxon>
        <taxon>Pterygota</taxon>
        <taxon>Neoptera</taxon>
        <taxon>Endopterygota</taxon>
        <taxon>Diptera</taxon>
        <taxon>Brachycera</taxon>
        <taxon>Muscomorpha</taxon>
        <taxon>Tephritoidea</taxon>
        <taxon>Tephritidae</taxon>
        <taxon>Ceratitis</taxon>
        <taxon>Ceratitis</taxon>
    </lineage>
</organism>
<evidence type="ECO:0000256" key="9">
    <source>
        <dbReference type="PROSITE-ProRule" id="PRU00042"/>
    </source>
</evidence>
<feature type="domain" description="C2H2-type" evidence="10">
    <location>
        <begin position="396"/>
        <end position="423"/>
    </location>
</feature>
<dbReference type="InterPro" id="IPR050527">
    <property type="entry name" value="Snail/Krueppel_Znf"/>
</dbReference>